<evidence type="ECO:0000256" key="1">
    <source>
        <dbReference type="ARBA" id="ARBA00004123"/>
    </source>
</evidence>
<comment type="subcellular location">
    <subcellularLocation>
        <location evidence="1">Nucleus</location>
    </subcellularLocation>
</comment>
<proteinExistence type="predicted"/>
<dbReference type="SMART" id="SM00412">
    <property type="entry name" value="Cu_FIST"/>
    <property type="match status" value="1"/>
</dbReference>
<keyword evidence="5" id="KW-0805">Transcription regulation</keyword>
<evidence type="ECO:0000256" key="8">
    <source>
        <dbReference type="SAM" id="MobiDB-lite"/>
    </source>
</evidence>
<evidence type="ECO:0000256" key="2">
    <source>
        <dbReference type="ARBA" id="ARBA00022723"/>
    </source>
</evidence>
<dbReference type="Proteomes" id="UP000005666">
    <property type="component" value="Chromosome 9"/>
</dbReference>
<reference evidence="10 11" key="1">
    <citation type="journal article" date="2011" name="Proc. Natl. Acad. Sci. U.S.A.">
        <title>Evolutionary erosion of yeast sex chromosomes by mating-type switching accidents.</title>
        <authorList>
            <person name="Gordon J.L."/>
            <person name="Armisen D."/>
            <person name="Proux-Wera E."/>
            <person name="Oheigeartaigh S.S."/>
            <person name="Byrne K.P."/>
            <person name="Wolfe K.H."/>
        </authorList>
    </citation>
    <scope>NUCLEOTIDE SEQUENCE [LARGE SCALE GENOMIC DNA]</scope>
    <source>
        <strain evidence="11">ATCC 24235 / CBS 4417 / NBRC 1672 / NRRL Y-8282 / UCD 70-5</strain>
    </source>
</reference>
<dbReference type="SMART" id="SM01090">
    <property type="entry name" value="Copper-fist"/>
    <property type="match status" value="1"/>
</dbReference>
<dbReference type="InterPro" id="IPR036395">
    <property type="entry name" value="Cu_fist_DNA-bd_dom_sf"/>
</dbReference>
<dbReference type="PROSITE" id="PS50073">
    <property type="entry name" value="COPPER_FIST_2"/>
    <property type="match status" value="1"/>
</dbReference>
<evidence type="ECO:0000256" key="3">
    <source>
        <dbReference type="ARBA" id="ARBA00022833"/>
    </source>
</evidence>
<keyword evidence="6" id="KW-0804">Transcription</keyword>
<evidence type="ECO:0000256" key="7">
    <source>
        <dbReference type="ARBA" id="ARBA00023242"/>
    </source>
</evidence>
<dbReference type="GO" id="GO:0005634">
    <property type="term" value="C:nucleus"/>
    <property type="evidence" value="ECO:0007669"/>
    <property type="project" value="UniProtKB-SubCell"/>
</dbReference>
<dbReference type="AlphaFoldDB" id="G8BXX0"/>
<dbReference type="RefSeq" id="XP_003687182.1">
    <property type="nucleotide sequence ID" value="XM_003687134.1"/>
</dbReference>
<keyword evidence="11" id="KW-1185">Reference proteome</keyword>
<feature type="region of interest" description="Disordered" evidence="8">
    <location>
        <begin position="59"/>
        <end position="87"/>
    </location>
</feature>
<dbReference type="eggNOG" id="ENOG502QQ0T">
    <property type="taxonomic scope" value="Eukaryota"/>
</dbReference>
<dbReference type="InterPro" id="IPR051763">
    <property type="entry name" value="Copper_Homeo_Regul"/>
</dbReference>
<dbReference type="FunFam" id="3.90.430.10:FF:000001">
    <property type="entry name" value="Copper fist DNA-binding protein"/>
    <property type="match status" value="1"/>
</dbReference>
<protein>
    <recommendedName>
        <fullName evidence="9">Copper-fist domain-containing protein</fullName>
    </recommendedName>
</protein>
<dbReference type="STRING" id="1071381.G8BXX0"/>
<dbReference type="Gene3D" id="3.90.430.10">
    <property type="entry name" value="Copper fist DNA-binding domain"/>
    <property type="match status" value="1"/>
</dbReference>
<dbReference type="GO" id="GO:0006879">
    <property type="term" value="P:intracellular iron ion homeostasis"/>
    <property type="evidence" value="ECO:0007669"/>
    <property type="project" value="TreeGrafter"/>
</dbReference>
<keyword evidence="2" id="KW-0479">Metal-binding</keyword>
<evidence type="ECO:0000259" key="9">
    <source>
        <dbReference type="PROSITE" id="PS50073"/>
    </source>
</evidence>
<organism evidence="10 11">
    <name type="scientific">Tetrapisispora phaffii (strain ATCC 24235 / CBS 4417 / NBRC 1672 / NRRL Y-8282 / UCD 70-5)</name>
    <name type="common">Yeast</name>
    <name type="synonym">Fabospora phaffii</name>
    <dbReference type="NCBI Taxonomy" id="1071381"/>
    <lineage>
        <taxon>Eukaryota</taxon>
        <taxon>Fungi</taxon>
        <taxon>Dikarya</taxon>
        <taxon>Ascomycota</taxon>
        <taxon>Saccharomycotina</taxon>
        <taxon>Saccharomycetes</taxon>
        <taxon>Saccharomycetales</taxon>
        <taxon>Saccharomycetaceae</taxon>
        <taxon>Tetrapisispora</taxon>
    </lineage>
</organism>
<sequence>MIIYQNDKYACVSCIRGHRSSTCKHTGRMLVKVRTRGRPTSCKTRKVIMVDKDSEVKVAKERNPENLLESSTSPDGSVDTQVGSAGNGVSSEVTLANDTDVDQGNSTGYDGKRSCVGMDANPILFLNVKKKQNAVFINGKLNIIVDDSSENDADANANVNLNVRPKLSDKENGFVRASSSLQDDKAFKYMLENEYIKRYVKDEKEDGKLNSTPNNPIKLCGCEGKGTAMKAYHDSKNKIDDKYLATHSKNLPVENSTPGAIEPVGVDETNTSNVDHYGIVSNSESTKYSNLCIGNYENPSKPDTDLLKYIDYDSNNPDSTIMMNDIVNNSNLMVELLTHKGLYLSSTCSCPDDNCPCSNCLLHRNETELNAYIQQSGIPLSEVGEAQILNTLVDDCSLADCKCTPETCQCTSCTIHLEELVSFDKIIFSGILHFPFRRKTKILFKNKIIPSRYWWDYIKIQLPRQSQTESGVTDIIKWFDSLISLYHFNLQDYDPTNQSSNLSNMHYL</sequence>
<keyword evidence="7" id="KW-0539">Nucleus</keyword>
<dbReference type="SUPFAM" id="SSF57879">
    <property type="entry name" value="Zinc domain conserved in yeast copper-regulated transcription factors"/>
    <property type="match status" value="1"/>
</dbReference>
<feature type="domain" description="Copper-fist" evidence="9">
    <location>
        <begin position="1"/>
        <end position="40"/>
    </location>
</feature>
<evidence type="ECO:0000256" key="4">
    <source>
        <dbReference type="ARBA" id="ARBA00023008"/>
    </source>
</evidence>
<dbReference type="GO" id="GO:0005507">
    <property type="term" value="F:copper ion binding"/>
    <property type="evidence" value="ECO:0007669"/>
    <property type="project" value="InterPro"/>
</dbReference>
<gene>
    <name evidence="10" type="primary">TPHA0I02450</name>
    <name evidence="10" type="ordered locus">TPHA_0I02450</name>
</gene>
<dbReference type="GO" id="GO:0000978">
    <property type="term" value="F:RNA polymerase II cis-regulatory region sequence-specific DNA binding"/>
    <property type="evidence" value="ECO:0007669"/>
    <property type="project" value="TreeGrafter"/>
</dbReference>
<dbReference type="InterPro" id="IPR001083">
    <property type="entry name" value="Cu_fist_DNA-bd_dom"/>
</dbReference>
<evidence type="ECO:0000256" key="6">
    <source>
        <dbReference type="ARBA" id="ARBA00023163"/>
    </source>
</evidence>
<name>G8BXX0_TETPH</name>
<evidence type="ECO:0000256" key="5">
    <source>
        <dbReference type="ARBA" id="ARBA00023015"/>
    </source>
</evidence>
<dbReference type="OrthoDB" id="5600085at2759"/>
<dbReference type="KEGG" id="tpf:TPHA_0I02450"/>
<feature type="compositionally biased region" description="Polar residues" evidence="8">
    <location>
        <begin position="68"/>
        <end position="87"/>
    </location>
</feature>
<dbReference type="GO" id="GO:0006878">
    <property type="term" value="P:intracellular copper ion homeostasis"/>
    <property type="evidence" value="ECO:0007669"/>
    <property type="project" value="TreeGrafter"/>
</dbReference>
<dbReference type="PANTHER" id="PTHR28088">
    <property type="entry name" value="TRANSCRIPTIONAL ACTIVATOR HAA1-RELATED"/>
    <property type="match status" value="1"/>
</dbReference>
<dbReference type="Pfam" id="PF00649">
    <property type="entry name" value="Copper-fist"/>
    <property type="match status" value="1"/>
</dbReference>
<keyword evidence="3" id="KW-0862">Zinc</keyword>
<keyword evidence="4" id="KW-0186">Copper</keyword>
<dbReference type="PANTHER" id="PTHR28088:SF7">
    <property type="entry name" value="METAL-BINDING ACTIVATOR 1"/>
    <property type="match status" value="1"/>
</dbReference>
<dbReference type="EMBL" id="HE612864">
    <property type="protein sequence ID" value="CCE64748.1"/>
    <property type="molecule type" value="Genomic_DNA"/>
</dbReference>
<dbReference type="GO" id="GO:0000981">
    <property type="term" value="F:DNA-binding transcription factor activity, RNA polymerase II-specific"/>
    <property type="evidence" value="ECO:0007669"/>
    <property type="project" value="TreeGrafter"/>
</dbReference>
<evidence type="ECO:0000313" key="10">
    <source>
        <dbReference type="EMBL" id="CCE64748.1"/>
    </source>
</evidence>
<dbReference type="HOGENOM" id="CLU_034774_0_0_1"/>
<dbReference type="GeneID" id="11534690"/>
<accession>G8BXX0</accession>
<dbReference type="OMA" id="CLIHRKE"/>
<evidence type="ECO:0000313" key="11">
    <source>
        <dbReference type="Proteomes" id="UP000005666"/>
    </source>
</evidence>
<dbReference type="PRINTS" id="PR00617">
    <property type="entry name" value="COPPERFIST"/>
</dbReference>
<dbReference type="GO" id="GO:0045944">
    <property type="term" value="P:positive regulation of transcription by RNA polymerase II"/>
    <property type="evidence" value="ECO:0007669"/>
    <property type="project" value="TreeGrafter"/>
</dbReference>